<dbReference type="EMBL" id="FNZR01000001">
    <property type="protein sequence ID" value="SEK41747.1"/>
    <property type="molecule type" value="Genomic_DNA"/>
</dbReference>
<accession>A0A1H7GW84</accession>
<sequence>MTDKEVDRLIKEMKAYTKELFKDKEKSKDFLVRAGIFTKKGNLTKPYKHLCIPQEQG</sequence>
<dbReference type="AlphaFoldDB" id="A0A1H7GW84"/>
<evidence type="ECO:0000313" key="1">
    <source>
        <dbReference type="EMBL" id="SEK41747.1"/>
    </source>
</evidence>
<evidence type="ECO:0000313" key="2">
    <source>
        <dbReference type="Proteomes" id="UP000198916"/>
    </source>
</evidence>
<reference evidence="2" key="1">
    <citation type="submission" date="2016-10" db="EMBL/GenBank/DDBJ databases">
        <authorList>
            <person name="Varghese N."/>
            <person name="Submissions S."/>
        </authorList>
    </citation>
    <scope>NUCLEOTIDE SEQUENCE [LARGE SCALE GENOMIC DNA]</scope>
    <source>
        <strain evidence="2">Jip14</strain>
    </source>
</reference>
<dbReference type="Proteomes" id="UP000198916">
    <property type="component" value="Unassembled WGS sequence"/>
</dbReference>
<organism evidence="1 2">
    <name type="scientific">Parapedobacter koreensis</name>
    <dbReference type="NCBI Taxonomy" id="332977"/>
    <lineage>
        <taxon>Bacteria</taxon>
        <taxon>Pseudomonadati</taxon>
        <taxon>Bacteroidota</taxon>
        <taxon>Sphingobacteriia</taxon>
        <taxon>Sphingobacteriales</taxon>
        <taxon>Sphingobacteriaceae</taxon>
        <taxon>Parapedobacter</taxon>
    </lineage>
</organism>
<dbReference type="RefSeq" id="WP_177180985.1">
    <property type="nucleotide sequence ID" value="NZ_FNZR01000001.1"/>
</dbReference>
<name>A0A1H7GW84_9SPHI</name>
<keyword evidence="2" id="KW-1185">Reference proteome</keyword>
<protein>
    <submittedName>
        <fullName evidence="1">Uncharacterized protein</fullName>
    </submittedName>
</protein>
<gene>
    <name evidence="1" type="ORF">SAMN05421740_101808</name>
</gene>
<proteinExistence type="predicted"/>